<evidence type="ECO:0000313" key="3">
    <source>
        <dbReference type="Proteomes" id="UP000581189"/>
    </source>
</evidence>
<evidence type="ECO:0000313" key="2">
    <source>
        <dbReference type="EMBL" id="MBB1519125.1"/>
    </source>
</evidence>
<keyword evidence="1" id="KW-0472">Membrane</keyword>
<feature type="transmembrane region" description="Helical" evidence="1">
    <location>
        <begin position="65"/>
        <end position="85"/>
    </location>
</feature>
<comment type="caution">
    <text evidence="2">The sequence shown here is derived from an EMBL/GenBank/DDBJ whole genome shotgun (WGS) entry which is preliminary data.</text>
</comment>
<dbReference type="Proteomes" id="UP000581189">
    <property type="component" value="Unassembled WGS sequence"/>
</dbReference>
<evidence type="ECO:0000256" key="1">
    <source>
        <dbReference type="SAM" id="Phobius"/>
    </source>
</evidence>
<keyword evidence="3" id="KW-1185">Reference proteome</keyword>
<dbReference type="EMBL" id="JACJFN010000002">
    <property type="protein sequence ID" value="MBB1519125.1"/>
    <property type="molecule type" value="Genomic_DNA"/>
</dbReference>
<gene>
    <name evidence="2" type="ORF">H3H45_07725</name>
</gene>
<feature type="transmembrane region" description="Helical" evidence="1">
    <location>
        <begin position="36"/>
        <end position="53"/>
    </location>
</feature>
<protein>
    <submittedName>
        <fullName evidence="2">Uncharacterized protein</fullName>
    </submittedName>
</protein>
<organism evidence="2 3">
    <name type="scientific">Aquipseudomonas guryensis</name>
    <dbReference type="NCBI Taxonomy" id="2759165"/>
    <lineage>
        <taxon>Bacteria</taxon>
        <taxon>Pseudomonadati</taxon>
        <taxon>Pseudomonadota</taxon>
        <taxon>Gammaproteobacteria</taxon>
        <taxon>Pseudomonadales</taxon>
        <taxon>Pseudomonadaceae</taxon>
        <taxon>Aquipseudomonas</taxon>
    </lineage>
</organism>
<feature type="transmembrane region" description="Helical" evidence="1">
    <location>
        <begin position="91"/>
        <end position="112"/>
    </location>
</feature>
<dbReference type="AlphaFoldDB" id="A0A7W4DAQ6"/>
<sequence length="128" mass="13839">MCRYLLWIDGLAAASAGVLMLAIGDRLSDWYQLSPALLHLIGLVSLGYATYSLSLAMRARRPPTLIVLLVIANSLWAAACLRWAVVFAPTASPWGLAHLLGEGAFVGGLALLEWRWRARLARPVEAAA</sequence>
<proteinExistence type="predicted"/>
<accession>A0A7W4DAQ6</accession>
<keyword evidence="1" id="KW-0812">Transmembrane</keyword>
<keyword evidence="1" id="KW-1133">Transmembrane helix</keyword>
<name>A0A7W4DAQ6_9GAMM</name>
<feature type="transmembrane region" description="Helical" evidence="1">
    <location>
        <begin position="5"/>
        <end position="24"/>
    </location>
</feature>
<reference evidence="2 3" key="1">
    <citation type="submission" date="2020-08" db="EMBL/GenBank/DDBJ databases">
        <authorList>
            <person name="Kim C.M."/>
        </authorList>
    </citation>
    <scope>NUCLEOTIDE SEQUENCE [LARGE SCALE GENOMIC DNA]</scope>
    <source>
        <strain evidence="2 3">SR9</strain>
    </source>
</reference>